<comment type="caution">
    <text evidence="1">The sequence shown here is derived from an EMBL/GenBank/DDBJ whole genome shotgun (WGS) entry which is preliminary data.</text>
</comment>
<organism evidence="1 2">
    <name type="scientific">Arctia plantaginis</name>
    <name type="common">Wood tiger moth</name>
    <name type="synonym">Phalaena plantaginis</name>
    <dbReference type="NCBI Taxonomy" id="874455"/>
    <lineage>
        <taxon>Eukaryota</taxon>
        <taxon>Metazoa</taxon>
        <taxon>Ecdysozoa</taxon>
        <taxon>Arthropoda</taxon>
        <taxon>Hexapoda</taxon>
        <taxon>Insecta</taxon>
        <taxon>Pterygota</taxon>
        <taxon>Neoptera</taxon>
        <taxon>Endopterygota</taxon>
        <taxon>Lepidoptera</taxon>
        <taxon>Glossata</taxon>
        <taxon>Ditrysia</taxon>
        <taxon>Noctuoidea</taxon>
        <taxon>Erebidae</taxon>
        <taxon>Arctiinae</taxon>
        <taxon>Arctia</taxon>
    </lineage>
</organism>
<proteinExistence type="predicted"/>
<dbReference type="OrthoDB" id="10031946at2759"/>
<protein>
    <submittedName>
        <fullName evidence="1">Uncharacterized protein</fullName>
    </submittedName>
</protein>
<evidence type="ECO:0000313" key="1">
    <source>
        <dbReference type="EMBL" id="CAB3225686.1"/>
    </source>
</evidence>
<dbReference type="Proteomes" id="UP000494256">
    <property type="component" value="Unassembled WGS sequence"/>
</dbReference>
<gene>
    <name evidence="1" type="ORF">APLA_LOCUS2374</name>
</gene>
<sequence length="109" mass="12203">MATNGFANTPAIVTNFDTIDLKSEEADNSANVTELNGNYEGGLCVPRTGHRLSIMEVECAKERTRLALLKQCSAIFKQGDGRYTKETLHRTFQDQVSSYYLLSYILMLC</sequence>
<reference evidence="1 2" key="1">
    <citation type="submission" date="2020-04" db="EMBL/GenBank/DDBJ databases">
        <authorList>
            <person name="Wallbank WR R."/>
            <person name="Pardo Diaz C."/>
            <person name="Kozak K."/>
            <person name="Martin S."/>
            <person name="Jiggins C."/>
            <person name="Moest M."/>
            <person name="Warren A I."/>
            <person name="Byers J.R.P. K."/>
            <person name="Montejo-Kovacevich G."/>
            <person name="Yen C E."/>
        </authorList>
    </citation>
    <scope>NUCLEOTIDE SEQUENCE [LARGE SCALE GENOMIC DNA]</scope>
</reference>
<dbReference type="EMBL" id="CADEBD010000226">
    <property type="protein sequence ID" value="CAB3225686.1"/>
    <property type="molecule type" value="Genomic_DNA"/>
</dbReference>
<name>A0A8S0Z5H3_ARCPL</name>
<accession>A0A8S0Z5H3</accession>
<dbReference type="AlphaFoldDB" id="A0A8S0Z5H3"/>
<evidence type="ECO:0000313" key="2">
    <source>
        <dbReference type="Proteomes" id="UP000494256"/>
    </source>
</evidence>